<reference evidence="2 3" key="1">
    <citation type="journal article" date="2022" name="Int. J. Syst. Evol. Microbiol.">
        <title>Characterization of Alcaligenes aquatilis as a novel member of heterotrophic nitrifier-aerobic denitrifier and its performance in treating piggery wastewater.</title>
        <authorList>
            <person name="Cao X."/>
            <person name="Zhao B."/>
            <person name="Wu Y."/>
            <person name="Huang J."/>
            <person name="Wang H."/>
            <person name="Sun X."/>
            <person name="Li S."/>
        </authorList>
    </citation>
    <scope>NUCLEOTIDE SEQUENCE [LARGE SCALE GENOMIC DNA]</scope>
    <source>
        <strain evidence="2 3">AS1</strain>
    </source>
</reference>
<dbReference type="GeneID" id="96867285"/>
<dbReference type="RefSeq" id="WP_249460752.1">
    <property type="nucleotide sequence ID" value="NZ_CP094619.1"/>
</dbReference>
<dbReference type="Proteomes" id="UP000831759">
    <property type="component" value="Chromosome"/>
</dbReference>
<accession>A0ABY4NHW8</accession>
<proteinExistence type="predicted"/>
<evidence type="ECO:0000259" key="1">
    <source>
        <dbReference type="PROSITE" id="PS50931"/>
    </source>
</evidence>
<evidence type="ECO:0000313" key="3">
    <source>
        <dbReference type="Proteomes" id="UP000831759"/>
    </source>
</evidence>
<dbReference type="InterPro" id="IPR000847">
    <property type="entry name" value="LysR_HTH_N"/>
</dbReference>
<dbReference type="Pfam" id="PF00126">
    <property type="entry name" value="HTH_1"/>
    <property type="match status" value="1"/>
</dbReference>
<dbReference type="EMBL" id="CP094619">
    <property type="protein sequence ID" value="UQN36154.1"/>
    <property type="molecule type" value="Genomic_DNA"/>
</dbReference>
<name>A0ABY4NHW8_9BURK</name>
<dbReference type="InterPro" id="IPR036388">
    <property type="entry name" value="WH-like_DNA-bd_sf"/>
</dbReference>
<sequence length="55" mass="5927">MRLGLADLHLFLSIVEAGSITQGAVRANLALASASERLRRIEDDAGVALLERLPR</sequence>
<feature type="domain" description="HTH lysR-type" evidence="1">
    <location>
        <begin position="3"/>
        <end position="55"/>
    </location>
</feature>
<dbReference type="InterPro" id="IPR036390">
    <property type="entry name" value="WH_DNA-bd_sf"/>
</dbReference>
<dbReference type="PROSITE" id="PS50931">
    <property type="entry name" value="HTH_LYSR"/>
    <property type="match status" value="1"/>
</dbReference>
<dbReference type="SUPFAM" id="SSF46785">
    <property type="entry name" value="Winged helix' DNA-binding domain"/>
    <property type="match status" value="1"/>
</dbReference>
<protein>
    <submittedName>
        <fullName evidence="2">LysR family transcriptional regulator</fullName>
    </submittedName>
</protein>
<evidence type="ECO:0000313" key="2">
    <source>
        <dbReference type="EMBL" id="UQN36154.1"/>
    </source>
</evidence>
<dbReference type="Gene3D" id="1.10.10.10">
    <property type="entry name" value="Winged helix-like DNA-binding domain superfamily/Winged helix DNA-binding domain"/>
    <property type="match status" value="1"/>
</dbReference>
<organism evidence="2 3">
    <name type="scientific">Alcaligenes aquatilis</name>
    <dbReference type="NCBI Taxonomy" id="323284"/>
    <lineage>
        <taxon>Bacteria</taxon>
        <taxon>Pseudomonadati</taxon>
        <taxon>Pseudomonadota</taxon>
        <taxon>Betaproteobacteria</taxon>
        <taxon>Burkholderiales</taxon>
        <taxon>Alcaligenaceae</taxon>
        <taxon>Alcaligenes</taxon>
    </lineage>
</organism>
<gene>
    <name evidence="2" type="ORF">MTR80_00035</name>
</gene>
<keyword evidence="3" id="KW-1185">Reference proteome</keyword>